<feature type="compositionally biased region" description="Basic and acidic residues" evidence="4">
    <location>
        <begin position="1"/>
        <end position="19"/>
    </location>
</feature>
<dbReference type="HAMAP" id="MF_00359">
    <property type="entry name" value="Ribosomal_eS1"/>
    <property type="match status" value="1"/>
</dbReference>
<accession>A0A8T3YJP6</accession>
<evidence type="ECO:0000313" key="6">
    <source>
        <dbReference type="Proteomes" id="UP000732298"/>
    </source>
</evidence>
<keyword evidence="1 3" id="KW-0689">Ribosomal protein</keyword>
<sequence length="212" mass="24168">MPRLVEDEKEAKPGKEKAAQPKTRKKGVDKWKKKVWYTLLAPEEFERKEIGETIAEKPEMLTGRTILVTGRDLANQPKKQHIRIKFRVVSVSGSKAHTEAYGHIIKDDFMRRVVRRRSSKVMSVNNYTTKDGKGIKLKLIVVTDRKASGKQKASIKKKVEELAKKVISEFDSKKIIDELVFGNFPNKLYPGLKKIVPIKRIEATNSEITAAK</sequence>
<keyword evidence="2 3" id="KW-0687">Ribonucleoprotein</keyword>
<dbReference type="EMBL" id="JACQPB010000041">
    <property type="protein sequence ID" value="MBI4210754.1"/>
    <property type="molecule type" value="Genomic_DNA"/>
</dbReference>
<dbReference type="GO" id="GO:1990904">
    <property type="term" value="C:ribonucleoprotein complex"/>
    <property type="evidence" value="ECO:0007669"/>
    <property type="project" value="UniProtKB-KW"/>
</dbReference>
<dbReference type="Proteomes" id="UP000732298">
    <property type="component" value="Unassembled WGS sequence"/>
</dbReference>
<evidence type="ECO:0000313" key="5">
    <source>
        <dbReference type="EMBL" id="MBI4210754.1"/>
    </source>
</evidence>
<dbReference type="InterPro" id="IPR001593">
    <property type="entry name" value="Ribosomal_eS1"/>
</dbReference>
<dbReference type="SMART" id="SM01397">
    <property type="entry name" value="Ribosomal_S3Ae"/>
    <property type="match status" value="1"/>
</dbReference>
<dbReference type="Pfam" id="PF01015">
    <property type="entry name" value="Ribosomal_S3Ae"/>
    <property type="match status" value="1"/>
</dbReference>
<evidence type="ECO:0000256" key="1">
    <source>
        <dbReference type="ARBA" id="ARBA00022980"/>
    </source>
</evidence>
<name>A0A8T3YJP6_9ARCH</name>
<gene>
    <name evidence="3" type="primary">rps3ae</name>
    <name evidence="5" type="ORF">HY544_04585</name>
</gene>
<evidence type="ECO:0000256" key="3">
    <source>
        <dbReference type="HAMAP-Rule" id="MF_00359"/>
    </source>
</evidence>
<organism evidence="5 6">
    <name type="scientific">Candidatus Iainarchaeum sp</name>
    <dbReference type="NCBI Taxonomy" id="3101447"/>
    <lineage>
        <taxon>Archaea</taxon>
        <taxon>Candidatus Iainarchaeota</taxon>
        <taxon>Candidatus Iainarchaeia</taxon>
        <taxon>Candidatus Iainarchaeales</taxon>
        <taxon>Candidatus Iainarchaeaceae</taxon>
        <taxon>Candidatus Iainarchaeum</taxon>
    </lineage>
</organism>
<reference evidence="5" key="1">
    <citation type="submission" date="2020-07" db="EMBL/GenBank/DDBJ databases">
        <title>Huge and variable diversity of episymbiotic CPR bacteria and DPANN archaea in groundwater ecosystems.</title>
        <authorList>
            <person name="He C.Y."/>
            <person name="Keren R."/>
            <person name="Whittaker M."/>
            <person name="Farag I.F."/>
            <person name="Doudna J."/>
            <person name="Cate J.H.D."/>
            <person name="Banfield J.F."/>
        </authorList>
    </citation>
    <scope>NUCLEOTIDE SEQUENCE</scope>
    <source>
        <strain evidence="5">NC_groundwater_1296_Ag_S-0.2um_52_80</strain>
    </source>
</reference>
<feature type="region of interest" description="Disordered" evidence="4">
    <location>
        <begin position="1"/>
        <end position="29"/>
    </location>
</feature>
<comment type="similarity">
    <text evidence="3">Belongs to the eukaryotic ribosomal protein eS1 family.</text>
</comment>
<dbReference type="GO" id="GO:0005840">
    <property type="term" value="C:ribosome"/>
    <property type="evidence" value="ECO:0007669"/>
    <property type="project" value="UniProtKB-KW"/>
</dbReference>
<protein>
    <recommendedName>
        <fullName evidence="3">Small ribosomal subunit protein eS1</fullName>
    </recommendedName>
</protein>
<evidence type="ECO:0000256" key="4">
    <source>
        <dbReference type="SAM" id="MobiDB-lite"/>
    </source>
</evidence>
<dbReference type="GO" id="GO:0003735">
    <property type="term" value="F:structural constituent of ribosome"/>
    <property type="evidence" value="ECO:0007669"/>
    <property type="project" value="InterPro"/>
</dbReference>
<evidence type="ECO:0000256" key="2">
    <source>
        <dbReference type="ARBA" id="ARBA00023274"/>
    </source>
</evidence>
<dbReference type="InterPro" id="IPR030838">
    <property type="entry name" value="Ribosomal_eS1_arc"/>
</dbReference>
<dbReference type="AlphaFoldDB" id="A0A8T3YJP6"/>
<proteinExistence type="inferred from homology"/>
<comment type="caution">
    <text evidence="5">The sequence shown here is derived from an EMBL/GenBank/DDBJ whole genome shotgun (WGS) entry which is preliminary data.</text>
</comment>
<dbReference type="GO" id="GO:0006412">
    <property type="term" value="P:translation"/>
    <property type="evidence" value="ECO:0007669"/>
    <property type="project" value="UniProtKB-UniRule"/>
</dbReference>